<dbReference type="RefSeq" id="WP_073450794.1">
    <property type="nucleotide sequence ID" value="NZ_FQYS01000024.1"/>
</dbReference>
<protein>
    <submittedName>
        <fullName evidence="1">Uncharacterized protein</fullName>
    </submittedName>
</protein>
<dbReference type="AlphaFoldDB" id="A0A2X2E063"/>
<evidence type="ECO:0000313" key="2">
    <source>
        <dbReference type="Proteomes" id="UP000250443"/>
    </source>
</evidence>
<accession>A0A2X2E063</accession>
<proteinExistence type="predicted"/>
<reference evidence="1 2" key="1">
    <citation type="submission" date="2018-06" db="EMBL/GenBank/DDBJ databases">
        <authorList>
            <consortium name="Pathogen Informatics"/>
            <person name="Doyle S."/>
        </authorList>
    </citation>
    <scope>NUCLEOTIDE SEQUENCE [LARGE SCALE GENOMIC DNA]</scope>
    <source>
        <strain evidence="1 2">NCTC11842</strain>
    </source>
</reference>
<name>A0A2X2E063_PSELU</name>
<dbReference type="EMBL" id="UAUF01000002">
    <property type="protein sequence ID" value="SPZ00240.1"/>
    <property type="molecule type" value="Genomic_DNA"/>
</dbReference>
<gene>
    <name evidence="1" type="ORF">NCTC11842_00385</name>
</gene>
<sequence length="97" mass="10615">MHSNPHLPADLLDTTPGSATRGVFAPPAGWEGSEQDYAALIRDRFDARETQARILFIVKYAAQGPVTCAGPYATMAARIIHRLVKKCGKECYNLVVK</sequence>
<organism evidence="1 2">
    <name type="scientific">Pseudomonas luteola</name>
    <dbReference type="NCBI Taxonomy" id="47886"/>
    <lineage>
        <taxon>Bacteria</taxon>
        <taxon>Pseudomonadati</taxon>
        <taxon>Pseudomonadota</taxon>
        <taxon>Gammaproteobacteria</taxon>
        <taxon>Pseudomonadales</taxon>
        <taxon>Pseudomonadaceae</taxon>
        <taxon>Pseudomonas</taxon>
    </lineage>
</organism>
<dbReference type="Proteomes" id="UP000250443">
    <property type="component" value="Unassembled WGS sequence"/>
</dbReference>
<evidence type="ECO:0000313" key="1">
    <source>
        <dbReference type="EMBL" id="SPZ00240.1"/>
    </source>
</evidence>